<accession>A0A9P4PMV8</accession>
<evidence type="ECO:0000256" key="1">
    <source>
        <dbReference type="SAM" id="SignalP"/>
    </source>
</evidence>
<keyword evidence="1" id="KW-0732">Signal</keyword>
<feature type="chain" id="PRO_5040160458" evidence="1">
    <location>
        <begin position="25"/>
        <end position="192"/>
    </location>
</feature>
<evidence type="ECO:0000313" key="2">
    <source>
        <dbReference type="EMBL" id="KAF2448060.1"/>
    </source>
</evidence>
<name>A0A9P4PMV8_9PLEO</name>
<sequence>MRAFAILSGLALASATVLIPATQADKPGHLTYGDVQLDLKAGCQTVPQNKDDGLPKPSLLFTKLQVNGDYTCELYREPQCVEAFWTVDGPGVKAEYVDGWLFSAKCTANPRVEGRVEPSCGRVWETDHLTGQSYWLHHTGGGLHRFNFKARSAKVEGSCQCTFYEKFPCRGIGWTTSQFAGDLPWAAECYRC</sequence>
<dbReference type="AlphaFoldDB" id="A0A9P4PMV8"/>
<comment type="caution">
    <text evidence="2">The sequence shown here is derived from an EMBL/GenBank/DDBJ whole genome shotgun (WGS) entry which is preliminary data.</text>
</comment>
<gene>
    <name evidence="2" type="ORF">P171DRAFT_429641</name>
</gene>
<dbReference type="OrthoDB" id="3793493at2759"/>
<reference evidence="2" key="1">
    <citation type="journal article" date="2020" name="Stud. Mycol.">
        <title>101 Dothideomycetes genomes: a test case for predicting lifestyles and emergence of pathogens.</title>
        <authorList>
            <person name="Haridas S."/>
            <person name="Albert R."/>
            <person name="Binder M."/>
            <person name="Bloem J."/>
            <person name="Labutti K."/>
            <person name="Salamov A."/>
            <person name="Andreopoulos B."/>
            <person name="Baker S."/>
            <person name="Barry K."/>
            <person name="Bills G."/>
            <person name="Bluhm B."/>
            <person name="Cannon C."/>
            <person name="Castanera R."/>
            <person name="Culley D."/>
            <person name="Daum C."/>
            <person name="Ezra D."/>
            <person name="Gonzalez J."/>
            <person name="Henrissat B."/>
            <person name="Kuo A."/>
            <person name="Liang C."/>
            <person name="Lipzen A."/>
            <person name="Lutzoni F."/>
            <person name="Magnuson J."/>
            <person name="Mondo S."/>
            <person name="Nolan M."/>
            <person name="Ohm R."/>
            <person name="Pangilinan J."/>
            <person name="Park H.-J."/>
            <person name="Ramirez L."/>
            <person name="Alfaro M."/>
            <person name="Sun H."/>
            <person name="Tritt A."/>
            <person name="Yoshinaga Y."/>
            <person name="Zwiers L.-H."/>
            <person name="Turgeon B."/>
            <person name="Goodwin S."/>
            <person name="Spatafora J."/>
            <person name="Crous P."/>
            <person name="Grigoriev I."/>
        </authorList>
    </citation>
    <scope>NUCLEOTIDE SEQUENCE</scope>
    <source>
        <strain evidence="2">CBS 690.94</strain>
    </source>
</reference>
<protein>
    <submittedName>
        <fullName evidence="2">Uncharacterized protein</fullName>
    </submittedName>
</protein>
<dbReference type="EMBL" id="MU001496">
    <property type="protein sequence ID" value="KAF2448060.1"/>
    <property type="molecule type" value="Genomic_DNA"/>
</dbReference>
<feature type="signal peptide" evidence="1">
    <location>
        <begin position="1"/>
        <end position="24"/>
    </location>
</feature>
<keyword evidence="3" id="KW-1185">Reference proteome</keyword>
<evidence type="ECO:0000313" key="3">
    <source>
        <dbReference type="Proteomes" id="UP000799764"/>
    </source>
</evidence>
<proteinExistence type="predicted"/>
<organism evidence="2 3">
    <name type="scientific">Karstenula rhodostoma CBS 690.94</name>
    <dbReference type="NCBI Taxonomy" id="1392251"/>
    <lineage>
        <taxon>Eukaryota</taxon>
        <taxon>Fungi</taxon>
        <taxon>Dikarya</taxon>
        <taxon>Ascomycota</taxon>
        <taxon>Pezizomycotina</taxon>
        <taxon>Dothideomycetes</taxon>
        <taxon>Pleosporomycetidae</taxon>
        <taxon>Pleosporales</taxon>
        <taxon>Massarineae</taxon>
        <taxon>Didymosphaeriaceae</taxon>
        <taxon>Karstenula</taxon>
    </lineage>
</organism>
<dbReference type="Proteomes" id="UP000799764">
    <property type="component" value="Unassembled WGS sequence"/>
</dbReference>